<feature type="binding site" evidence="9">
    <location>
        <position position="247"/>
    </location>
    <ligand>
        <name>L-histidine</name>
        <dbReference type="ChEBI" id="CHEBI:57595"/>
    </ligand>
</feature>
<protein>
    <recommendedName>
        <fullName evidence="5 8">ATP phosphoribosyltransferase regulatory subunit</fullName>
    </recommendedName>
</protein>
<comment type="similarity">
    <text evidence="3 8">Belongs to the class-II aminoacyl-tRNA synthetase family. HisZ subfamily.</text>
</comment>
<feature type="domain" description="Class II Histidinyl-tRNA synthetase (HisRS)-like catalytic core" evidence="11">
    <location>
        <begin position="18"/>
        <end position="297"/>
    </location>
</feature>
<evidence type="ECO:0000313" key="12">
    <source>
        <dbReference type="EMBL" id="RLJ70942.1"/>
    </source>
</evidence>
<keyword evidence="13" id="KW-1185">Reference proteome</keyword>
<dbReference type="Proteomes" id="UP000267841">
    <property type="component" value="Unassembled WGS sequence"/>
</dbReference>
<feature type="binding site" evidence="9">
    <location>
        <position position="122"/>
    </location>
    <ligand>
        <name>L-histidine</name>
        <dbReference type="ChEBI" id="CHEBI:57595"/>
    </ligand>
</feature>
<keyword evidence="12" id="KW-0328">Glycosyltransferase</keyword>
<organism evidence="12 13">
    <name type="scientific">Hydrogenivirga caldilitoris</name>
    <dbReference type="NCBI Taxonomy" id="246264"/>
    <lineage>
        <taxon>Bacteria</taxon>
        <taxon>Pseudomonadati</taxon>
        <taxon>Aquificota</taxon>
        <taxon>Aquificia</taxon>
        <taxon>Aquificales</taxon>
        <taxon>Aquificaceae</taxon>
        <taxon>Hydrogenivirga</taxon>
    </lineage>
</organism>
<dbReference type="CDD" id="cd00773">
    <property type="entry name" value="HisRS-like_core"/>
    <property type="match status" value="1"/>
</dbReference>
<comment type="caution">
    <text evidence="12">The sequence shown here is derived from an EMBL/GenBank/DDBJ whole genome shotgun (WGS) entry which is preliminary data.</text>
</comment>
<evidence type="ECO:0000256" key="3">
    <source>
        <dbReference type="ARBA" id="ARBA00005539"/>
    </source>
</evidence>
<feature type="binding site" evidence="9">
    <location>
        <position position="118"/>
    </location>
    <ligand>
        <name>L-histidine</name>
        <dbReference type="ChEBI" id="CHEBI:57595"/>
    </ligand>
</feature>
<evidence type="ECO:0000256" key="2">
    <source>
        <dbReference type="ARBA" id="ARBA00004667"/>
    </source>
</evidence>
<feature type="binding site" evidence="9">
    <location>
        <begin position="251"/>
        <end position="252"/>
    </location>
    <ligand>
        <name>L-histidine</name>
        <dbReference type="ChEBI" id="CHEBI:57595"/>
    </ligand>
</feature>
<dbReference type="SUPFAM" id="SSF55681">
    <property type="entry name" value="Class II aaRS and biotin synthetases"/>
    <property type="match status" value="1"/>
</dbReference>
<sequence>MTKPTLLPFERILTVPESNLIKRSILTAMEVFERWGYNYIKLPAFDHYEVHVKALGSKSSGTIVFKDTQEGELIGLRSDFTTQVVRSVSFFKVWHFPLRLYYFGTLFSSENNTWERFQVGLELIGVKNVEGDAEVISATAEYIKTLGIKGVVATIGHVNIVRKLLENLKDELRDEVREAFRERNLSLLREIFDNGLISRLPLIQGKEEALRVLSELGLEEERVELEELGRHLEEAGIDFIYDLSEVRDFPYYTGVVFEFFHPNIGSPIAGGGRYDTLSQAYGESFPATGGSVYIDKLLPLLKPKPEEKDFFVIDLSHKKKFGFKVASLLRSKGYKVGRDIVRRALEHSLDYAFSEGYKKVVVVTDEKDVKVYTTVKDYYLVSLEEFLKLV</sequence>
<dbReference type="InterPro" id="IPR004516">
    <property type="entry name" value="HisRS/HisZ"/>
</dbReference>
<dbReference type="PANTHER" id="PTHR43707:SF1">
    <property type="entry name" value="HISTIDINE--TRNA LIGASE, MITOCHONDRIAL-RELATED"/>
    <property type="match status" value="1"/>
</dbReference>
<evidence type="ECO:0000256" key="8">
    <source>
        <dbReference type="HAMAP-Rule" id="MF_00125"/>
    </source>
</evidence>
<evidence type="ECO:0000256" key="7">
    <source>
        <dbReference type="ARBA" id="ARBA00025246"/>
    </source>
</evidence>
<keyword evidence="8" id="KW-0368">Histidine biosynthesis</keyword>
<dbReference type="AlphaFoldDB" id="A0A497XUW7"/>
<dbReference type="GO" id="GO:0000105">
    <property type="term" value="P:L-histidine biosynthetic process"/>
    <property type="evidence" value="ECO:0007669"/>
    <property type="project" value="UniProtKB-UniRule"/>
</dbReference>
<keyword evidence="6 8" id="KW-0963">Cytoplasm</keyword>
<accession>A0A497XUW7</accession>
<evidence type="ECO:0000256" key="10">
    <source>
        <dbReference type="SAM" id="Coils"/>
    </source>
</evidence>
<dbReference type="Gene3D" id="3.30.930.10">
    <property type="entry name" value="Bira Bifunctional Protein, Domain 2"/>
    <property type="match status" value="1"/>
</dbReference>
<dbReference type="RefSeq" id="WP_121011502.1">
    <property type="nucleotide sequence ID" value="NZ_RCCJ01000001.1"/>
</dbReference>
<keyword evidence="10" id="KW-0175">Coiled coil</keyword>
<dbReference type="InterPro" id="IPR045864">
    <property type="entry name" value="aa-tRNA-synth_II/BPL/LPL"/>
</dbReference>
<evidence type="ECO:0000256" key="5">
    <source>
        <dbReference type="ARBA" id="ARBA00020397"/>
    </source>
</evidence>
<comment type="pathway">
    <text evidence="2 8">Amino-acid biosynthesis; L-histidine biosynthesis; L-histidine from 5-phospho-alpha-D-ribose 1-diphosphate: step 1/9.</text>
</comment>
<dbReference type="HAMAP" id="MF_00125">
    <property type="entry name" value="HisZ"/>
    <property type="match status" value="1"/>
</dbReference>
<evidence type="ECO:0000259" key="11">
    <source>
        <dbReference type="Pfam" id="PF13393"/>
    </source>
</evidence>
<dbReference type="GO" id="GO:0016757">
    <property type="term" value="F:glycosyltransferase activity"/>
    <property type="evidence" value="ECO:0007669"/>
    <property type="project" value="UniProtKB-KW"/>
</dbReference>
<gene>
    <name evidence="8" type="primary">hisZ</name>
    <name evidence="12" type="ORF">BCF55_1230</name>
</gene>
<dbReference type="OrthoDB" id="9800814at2"/>
<feature type="binding site" evidence="9">
    <location>
        <begin position="79"/>
        <end position="81"/>
    </location>
    <ligand>
        <name>L-histidine</name>
        <dbReference type="ChEBI" id="CHEBI:57595"/>
    </ligand>
</feature>
<proteinExistence type="inferred from homology"/>
<dbReference type="GO" id="GO:0004821">
    <property type="term" value="F:histidine-tRNA ligase activity"/>
    <property type="evidence" value="ECO:0007669"/>
    <property type="project" value="TreeGrafter"/>
</dbReference>
<evidence type="ECO:0000256" key="4">
    <source>
        <dbReference type="ARBA" id="ARBA00011496"/>
    </source>
</evidence>
<dbReference type="Pfam" id="PF13393">
    <property type="entry name" value="tRNA-synt_His"/>
    <property type="match status" value="1"/>
</dbReference>
<dbReference type="GO" id="GO:0006427">
    <property type="term" value="P:histidyl-tRNA aminoacylation"/>
    <property type="evidence" value="ECO:0007669"/>
    <property type="project" value="TreeGrafter"/>
</dbReference>
<dbReference type="PANTHER" id="PTHR43707">
    <property type="entry name" value="HISTIDYL-TRNA SYNTHETASE"/>
    <property type="match status" value="1"/>
</dbReference>
<evidence type="ECO:0000256" key="9">
    <source>
        <dbReference type="PIRSR" id="PIRSR001549-1"/>
    </source>
</evidence>
<comment type="miscellaneous">
    <text evidence="8">This function is generally fulfilled by the C-terminal part of HisG, which is missing in some bacteria such as this one.</text>
</comment>
<name>A0A497XUW7_9AQUI</name>
<feature type="coiled-coil region" evidence="10">
    <location>
        <begin position="158"/>
        <end position="185"/>
    </location>
</feature>
<dbReference type="PIRSF" id="PIRSF001549">
    <property type="entry name" value="His-tRNA_synth"/>
    <property type="match status" value="1"/>
</dbReference>
<dbReference type="UniPathway" id="UPA00031">
    <property type="reaction ID" value="UER00006"/>
</dbReference>
<reference evidence="12 13" key="1">
    <citation type="submission" date="2018-10" db="EMBL/GenBank/DDBJ databases">
        <title>Genomic Encyclopedia of Archaeal and Bacterial Type Strains, Phase II (KMG-II): from individual species to whole genera.</title>
        <authorList>
            <person name="Goeker M."/>
        </authorList>
    </citation>
    <scope>NUCLEOTIDE SEQUENCE [LARGE SCALE GENOMIC DNA]</scope>
    <source>
        <strain evidence="12 13">DSM 16510</strain>
    </source>
</reference>
<dbReference type="InterPro" id="IPR004517">
    <property type="entry name" value="HisZ"/>
</dbReference>
<keyword evidence="8" id="KW-0028">Amino-acid biosynthesis</keyword>
<dbReference type="InterPro" id="IPR041715">
    <property type="entry name" value="HisRS-like_core"/>
</dbReference>
<evidence type="ECO:0000313" key="13">
    <source>
        <dbReference type="Proteomes" id="UP000267841"/>
    </source>
</evidence>
<comment type="subunit">
    <text evidence="4 8">Heteromultimer composed of HisG and HisZ subunits.</text>
</comment>
<dbReference type="GO" id="GO:0005737">
    <property type="term" value="C:cytoplasm"/>
    <property type="evidence" value="ECO:0007669"/>
    <property type="project" value="UniProtKB-SubCell"/>
</dbReference>
<evidence type="ECO:0000256" key="6">
    <source>
        <dbReference type="ARBA" id="ARBA00022490"/>
    </source>
</evidence>
<keyword evidence="12" id="KW-0808">Transferase</keyword>
<evidence type="ECO:0000256" key="1">
    <source>
        <dbReference type="ARBA" id="ARBA00004496"/>
    </source>
</evidence>
<comment type="function">
    <text evidence="7 8">Required for the first step of histidine biosynthesis. May allow the feedback regulation of ATP phosphoribosyltransferase activity by histidine.</text>
</comment>
<comment type="subcellular location">
    <subcellularLocation>
        <location evidence="1 8">Cytoplasm</location>
    </subcellularLocation>
</comment>
<dbReference type="EMBL" id="RCCJ01000001">
    <property type="protein sequence ID" value="RLJ70942.1"/>
    <property type="molecule type" value="Genomic_DNA"/>
</dbReference>